<feature type="compositionally biased region" description="Polar residues" evidence="1">
    <location>
        <begin position="63"/>
        <end position="75"/>
    </location>
</feature>
<evidence type="ECO:0000313" key="2">
    <source>
        <dbReference type="EMBL" id="KAJ1097677.1"/>
    </source>
</evidence>
<feature type="region of interest" description="Disordered" evidence="1">
    <location>
        <begin position="1"/>
        <end position="121"/>
    </location>
</feature>
<protein>
    <submittedName>
        <fullName evidence="2">Uncharacterized protein</fullName>
    </submittedName>
</protein>
<proteinExistence type="predicted"/>
<name>A0AAV7M239_PLEWA</name>
<accession>A0AAV7M239</accession>
<keyword evidence="3" id="KW-1185">Reference proteome</keyword>
<sequence length="256" mass="27019">MTKTKQQSKREKSTNSSNMAEAQDNSAEGDALPLDDIPVGADKSSYLSTMTAHHHPLDPSSEDIIQSNTSHSSVPTGELSPVTAFLQSRPPGEPKVRRPRRSSRTGGEFTPGSARFSSPVVVPVGGAKGITAMAERPSRRPKRTADWGRTRPAFFSLSPAVQLPGESGGCSGRGGRGRAGETSSGTGLILACRFFFSPHGGSEELHRASGARARLHGGGCISVGQFSARSTRLPRHMGLKSLFSGETILAAARIKE</sequence>
<reference evidence="2" key="1">
    <citation type="journal article" date="2022" name="bioRxiv">
        <title>Sequencing and chromosome-scale assembly of the giantPleurodeles waltlgenome.</title>
        <authorList>
            <person name="Brown T."/>
            <person name="Elewa A."/>
            <person name="Iarovenko S."/>
            <person name="Subramanian E."/>
            <person name="Araus A.J."/>
            <person name="Petzold A."/>
            <person name="Susuki M."/>
            <person name="Suzuki K.-i.T."/>
            <person name="Hayashi T."/>
            <person name="Toyoda A."/>
            <person name="Oliveira C."/>
            <person name="Osipova E."/>
            <person name="Leigh N.D."/>
            <person name="Simon A."/>
            <person name="Yun M.H."/>
        </authorList>
    </citation>
    <scope>NUCLEOTIDE SEQUENCE</scope>
    <source>
        <strain evidence="2">20211129_DDA</strain>
        <tissue evidence="2">Liver</tissue>
    </source>
</reference>
<comment type="caution">
    <text evidence="2">The sequence shown here is derived from an EMBL/GenBank/DDBJ whole genome shotgun (WGS) entry which is preliminary data.</text>
</comment>
<feature type="compositionally biased region" description="Polar residues" evidence="1">
    <location>
        <begin position="14"/>
        <end position="26"/>
    </location>
</feature>
<evidence type="ECO:0000256" key="1">
    <source>
        <dbReference type="SAM" id="MobiDB-lite"/>
    </source>
</evidence>
<dbReference type="EMBL" id="JANPWB010000014">
    <property type="protein sequence ID" value="KAJ1097677.1"/>
    <property type="molecule type" value="Genomic_DNA"/>
</dbReference>
<organism evidence="2 3">
    <name type="scientific">Pleurodeles waltl</name>
    <name type="common">Iberian ribbed newt</name>
    <dbReference type="NCBI Taxonomy" id="8319"/>
    <lineage>
        <taxon>Eukaryota</taxon>
        <taxon>Metazoa</taxon>
        <taxon>Chordata</taxon>
        <taxon>Craniata</taxon>
        <taxon>Vertebrata</taxon>
        <taxon>Euteleostomi</taxon>
        <taxon>Amphibia</taxon>
        <taxon>Batrachia</taxon>
        <taxon>Caudata</taxon>
        <taxon>Salamandroidea</taxon>
        <taxon>Salamandridae</taxon>
        <taxon>Pleurodelinae</taxon>
        <taxon>Pleurodeles</taxon>
    </lineage>
</organism>
<gene>
    <name evidence="2" type="ORF">NDU88_002794</name>
</gene>
<dbReference type="Proteomes" id="UP001066276">
    <property type="component" value="Chromosome 10"/>
</dbReference>
<dbReference type="AlphaFoldDB" id="A0AAV7M239"/>
<evidence type="ECO:0000313" key="3">
    <source>
        <dbReference type="Proteomes" id="UP001066276"/>
    </source>
</evidence>